<comment type="caution">
    <text evidence="7">The sequence shown here is derived from an EMBL/GenBank/DDBJ whole genome shotgun (WGS) entry which is preliminary data.</text>
</comment>
<dbReference type="NCBIfam" id="TIGR02937">
    <property type="entry name" value="sigma70-ECF"/>
    <property type="match status" value="1"/>
</dbReference>
<keyword evidence="4" id="KW-0804">Transcription</keyword>
<feature type="domain" description="RNA polymerase sigma-70 region 2" evidence="5">
    <location>
        <begin position="29"/>
        <end position="93"/>
    </location>
</feature>
<accession>A0ABV7JIY5</accession>
<evidence type="ECO:0000256" key="1">
    <source>
        <dbReference type="ARBA" id="ARBA00010641"/>
    </source>
</evidence>
<gene>
    <name evidence="7" type="ORF">ACFOET_03755</name>
</gene>
<dbReference type="InterPro" id="IPR014284">
    <property type="entry name" value="RNA_pol_sigma-70_dom"/>
</dbReference>
<comment type="similarity">
    <text evidence="1">Belongs to the sigma-70 factor family. ECF subfamily.</text>
</comment>
<dbReference type="InterPro" id="IPR013324">
    <property type="entry name" value="RNA_pol_sigma_r3/r4-like"/>
</dbReference>
<evidence type="ECO:0000259" key="5">
    <source>
        <dbReference type="Pfam" id="PF04542"/>
    </source>
</evidence>
<keyword evidence="3" id="KW-0731">Sigma factor</keyword>
<dbReference type="SUPFAM" id="SSF88659">
    <property type="entry name" value="Sigma3 and sigma4 domains of RNA polymerase sigma factors"/>
    <property type="match status" value="1"/>
</dbReference>
<dbReference type="Pfam" id="PF08281">
    <property type="entry name" value="Sigma70_r4_2"/>
    <property type="match status" value="1"/>
</dbReference>
<dbReference type="InterPro" id="IPR014327">
    <property type="entry name" value="RNA_pol_sigma70_bacteroid"/>
</dbReference>
<evidence type="ECO:0000256" key="2">
    <source>
        <dbReference type="ARBA" id="ARBA00023015"/>
    </source>
</evidence>
<dbReference type="PANTHER" id="PTHR43133">
    <property type="entry name" value="RNA POLYMERASE ECF-TYPE SIGMA FACTO"/>
    <property type="match status" value="1"/>
</dbReference>
<evidence type="ECO:0000313" key="8">
    <source>
        <dbReference type="Proteomes" id="UP001595526"/>
    </source>
</evidence>
<dbReference type="PRINTS" id="PR00038">
    <property type="entry name" value="HTHLUXR"/>
</dbReference>
<dbReference type="InterPro" id="IPR013249">
    <property type="entry name" value="RNA_pol_sigma70_r4_t2"/>
</dbReference>
<evidence type="ECO:0000313" key="7">
    <source>
        <dbReference type="EMBL" id="MFC3196721.1"/>
    </source>
</evidence>
<dbReference type="InterPro" id="IPR000792">
    <property type="entry name" value="Tscrpt_reg_LuxR_C"/>
</dbReference>
<dbReference type="Gene3D" id="1.10.10.10">
    <property type="entry name" value="Winged helix-like DNA-binding domain superfamily/Winged helix DNA-binding domain"/>
    <property type="match status" value="1"/>
</dbReference>
<dbReference type="Proteomes" id="UP001595526">
    <property type="component" value="Unassembled WGS sequence"/>
</dbReference>
<feature type="domain" description="RNA polymerase sigma factor 70 region 4 type 2" evidence="6">
    <location>
        <begin position="128"/>
        <end position="174"/>
    </location>
</feature>
<dbReference type="InterPro" id="IPR013325">
    <property type="entry name" value="RNA_pol_sigma_r2"/>
</dbReference>
<dbReference type="InterPro" id="IPR007627">
    <property type="entry name" value="RNA_pol_sigma70_r2"/>
</dbReference>
<organism evidence="7 8">
    <name type="scientific">Parapedobacter deserti</name>
    <dbReference type="NCBI Taxonomy" id="1912957"/>
    <lineage>
        <taxon>Bacteria</taxon>
        <taxon>Pseudomonadati</taxon>
        <taxon>Bacteroidota</taxon>
        <taxon>Sphingobacteriia</taxon>
        <taxon>Sphingobacteriales</taxon>
        <taxon>Sphingobacteriaceae</taxon>
        <taxon>Parapedobacter</taxon>
    </lineage>
</organism>
<dbReference type="Pfam" id="PF04542">
    <property type="entry name" value="Sigma70_r2"/>
    <property type="match status" value="1"/>
</dbReference>
<proteinExistence type="inferred from homology"/>
<dbReference type="InterPro" id="IPR036388">
    <property type="entry name" value="WH-like_DNA-bd_sf"/>
</dbReference>
<dbReference type="InterPro" id="IPR039425">
    <property type="entry name" value="RNA_pol_sigma-70-like"/>
</dbReference>
<keyword evidence="8" id="KW-1185">Reference proteome</keyword>
<dbReference type="PANTHER" id="PTHR43133:SF46">
    <property type="entry name" value="RNA POLYMERASE SIGMA-70 FACTOR ECF SUBFAMILY"/>
    <property type="match status" value="1"/>
</dbReference>
<keyword evidence="2" id="KW-0805">Transcription regulation</keyword>
<dbReference type="SUPFAM" id="SSF88946">
    <property type="entry name" value="Sigma2 domain of RNA polymerase sigma factors"/>
    <property type="match status" value="1"/>
</dbReference>
<dbReference type="NCBIfam" id="TIGR02985">
    <property type="entry name" value="Sig70_bacteroi1"/>
    <property type="match status" value="1"/>
</dbReference>
<dbReference type="EMBL" id="JBHRTA010000009">
    <property type="protein sequence ID" value="MFC3196721.1"/>
    <property type="molecule type" value="Genomic_DNA"/>
</dbReference>
<reference evidence="8" key="1">
    <citation type="journal article" date="2019" name="Int. J. Syst. Evol. Microbiol.">
        <title>The Global Catalogue of Microorganisms (GCM) 10K type strain sequencing project: providing services to taxonomists for standard genome sequencing and annotation.</title>
        <authorList>
            <consortium name="The Broad Institute Genomics Platform"/>
            <consortium name="The Broad Institute Genome Sequencing Center for Infectious Disease"/>
            <person name="Wu L."/>
            <person name="Ma J."/>
        </authorList>
    </citation>
    <scope>NUCLEOTIDE SEQUENCE [LARGE SCALE GENOMIC DNA]</scope>
    <source>
        <strain evidence="8">KCTC 52416</strain>
    </source>
</reference>
<sequence>MENQATRFQEIVLVRALKEDDEHAFRMVYDAYFERLVRHAYSLLHDESRSYDIVQDVFLDLWNRRQILEVKRSLAAYLHSAVRHAALNDIKRLKVHSSKLDALVHLLAGFDVAADERVQLKQLEEGYRQEVAKLPKKMRSVLLMSREEGLSHHEIAERMGISKATVKTHINNALHILRHKLSSFSMLLLYLLFG</sequence>
<name>A0ABV7JIY5_9SPHI</name>
<protein>
    <submittedName>
        <fullName evidence="7">RNA polymerase sigma-70 factor</fullName>
    </submittedName>
</protein>
<evidence type="ECO:0000259" key="6">
    <source>
        <dbReference type="Pfam" id="PF08281"/>
    </source>
</evidence>
<evidence type="ECO:0000256" key="4">
    <source>
        <dbReference type="ARBA" id="ARBA00023163"/>
    </source>
</evidence>
<dbReference type="Gene3D" id="1.10.1740.10">
    <property type="match status" value="1"/>
</dbReference>
<evidence type="ECO:0000256" key="3">
    <source>
        <dbReference type="ARBA" id="ARBA00023082"/>
    </source>
</evidence>